<dbReference type="GO" id="GO:0042555">
    <property type="term" value="C:MCM complex"/>
    <property type="evidence" value="ECO:0007669"/>
    <property type="project" value="InterPro"/>
</dbReference>
<keyword evidence="1 5" id="KW-0547">Nucleotide-binding</keyword>
<dbReference type="GO" id="GO:0006270">
    <property type="term" value="P:DNA replication initiation"/>
    <property type="evidence" value="ECO:0007669"/>
    <property type="project" value="InterPro"/>
</dbReference>
<keyword evidence="6" id="KW-0347">Helicase</keyword>
<evidence type="ECO:0000256" key="3">
    <source>
        <dbReference type="ARBA" id="ARBA00023125"/>
    </source>
</evidence>
<dbReference type="PROSITE" id="PS50051">
    <property type="entry name" value="MCM_2"/>
    <property type="match status" value="1"/>
</dbReference>
<keyword evidence="3 5" id="KW-0238">DNA-binding</keyword>
<comment type="similarity">
    <text evidence="5">Belongs to the MCM family.</text>
</comment>
<dbReference type="RefSeq" id="XP_002140501.1">
    <property type="nucleotide sequence ID" value="XM_002140465.1"/>
</dbReference>
<gene>
    <name evidence="6" type="primary">MCM7</name>
    <name evidence="8" type="ORF">CMU_019090</name>
</gene>
<dbReference type="EMBL" id="DS989728">
    <property type="protein sequence ID" value="EEA06152.1"/>
    <property type="molecule type" value="Genomic_DNA"/>
</dbReference>
<dbReference type="GO" id="GO:0003697">
    <property type="term" value="F:single-stranded DNA binding"/>
    <property type="evidence" value="ECO:0007669"/>
    <property type="project" value="TreeGrafter"/>
</dbReference>
<feature type="domain" description="MCM C-terminal AAA(+) ATPase" evidence="7">
    <location>
        <begin position="383"/>
        <end position="589"/>
    </location>
</feature>
<dbReference type="PANTHER" id="PTHR11630:SF26">
    <property type="entry name" value="DNA REPLICATION LICENSING FACTOR MCM7"/>
    <property type="match status" value="1"/>
</dbReference>
<evidence type="ECO:0000256" key="2">
    <source>
        <dbReference type="ARBA" id="ARBA00022840"/>
    </source>
</evidence>
<evidence type="ECO:0000313" key="8">
    <source>
        <dbReference type="EMBL" id="EEA06152.1"/>
    </source>
</evidence>
<dbReference type="InterPro" id="IPR003593">
    <property type="entry name" value="AAA+_ATPase"/>
</dbReference>
<sequence>MLRLEKSENAHEKVRIYADHIKVLTNFFEDFESCVAHKEYGLIDSSCNMWGNKKYKRQLQMISNKCSKVLSLEIDDLLSYSPFQEKGEYSDIIPSILTNTRRYIQLIYIAADKCMPPPSDISLSTLKIEDLSEDKRSESMQACNVPPYLRCSYEIYIIPNLKMPITPLRQVRADFVGGYVRMECIVIRVANVKPRIQVVSYTCEICGANIWQAVEGPSYMPLFDCQSTTCKNNKRTGNLRCNIKECKFIKYQEVRVQEPADQVPTGNVPRTIKVVVLGENTRRLLPGMYVTLSGIFLPVVKEGFQALKSGLTADTYLEAHHIYQSISSKCINLTEDEEKFLGLLEESSKKSNDGLNIPEIDKISNTATNSGISLRISRLYSDLYTRLANSIAPEIFGMLDVKKGLLLQLVGGVTNLVKDGMKIRGNIHILLMGDPGVAKSQLLTQITKIAPRAIYATGKGSSGVGLTASVIRDQVTSEITLEGGALVLADNGLCCIDEFDKMDESDRTAIHEVMEQQTVSIAKAGITTTLNARSSVLAAANPVSGRYDPKKSPVANMNLPDSLLSRFDLQFLLLDIPDKDKDLMLAYHVLHVHQYDKAPGKKVFNKSLTPNQDGIRKGRAKVRRRLNDNEDNKQDDDERPFSTSFMRAFIEKARKYEPLIPSELVPEIVEHYVEMRKQESLEQSKDDWRRSYTTPRALLGILRLSQALARLRFSNIVERYDFEEATRLMIESKRSVTKPGDNSSNNINKNRKSDFRDQIIEIIRDLHQKQANKNLNRKDELIQLNISDIESNVIHRGLLKKQMELVIDEYIELGVLYKSPNGQYIAFVTDTSL</sequence>
<dbReference type="Pfam" id="PF17207">
    <property type="entry name" value="MCM_OB"/>
    <property type="match status" value="1"/>
</dbReference>
<dbReference type="Pfam" id="PF00493">
    <property type="entry name" value="MCM"/>
    <property type="match status" value="1"/>
</dbReference>
<dbReference type="GO" id="GO:0017116">
    <property type="term" value="F:single-stranded DNA helicase activity"/>
    <property type="evidence" value="ECO:0007669"/>
    <property type="project" value="TreeGrafter"/>
</dbReference>
<dbReference type="PRINTS" id="PR01663">
    <property type="entry name" value="MCMPROTEIN7"/>
</dbReference>
<reference evidence="8" key="1">
    <citation type="submission" date="2008-06" db="EMBL/GenBank/DDBJ databases">
        <authorList>
            <person name="Lorenzi H."/>
            <person name="Inman J."/>
            <person name="Miller J."/>
            <person name="Schobel S."/>
            <person name="Amedeo P."/>
            <person name="Caler E.V."/>
            <person name="da Silva J."/>
        </authorList>
    </citation>
    <scope>NUCLEOTIDE SEQUENCE [LARGE SCALE GENOMIC DNA]</scope>
    <source>
        <strain evidence="8">RN66</strain>
    </source>
</reference>
<comment type="function">
    <text evidence="6">Acts as component of the MCM2-7 complex (MCM complex) which is the replicative helicase essential for 'once per cell cycle' DNA replication initiation and elongation in eukaryotic cells. The active ATPase sites in the MCM2-7 ring are formed through the interaction surfaces of two neighboring subunits such that a critical structure of a conserved arginine finger motif is provided in trans relative to the ATP-binding site of the Walker A box of the adjacent subunit. The six ATPase active sites, however, are likely to contribute differentially to the complex helicase activity.</text>
</comment>
<keyword evidence="6" id="KW-0539">Nucleus</keyword>
<dbReference type="PANTHER" id="PTHR11630">
    <property type="entry name" value="DNA REPLICATION LICENSING FACTOR MCM FAMILY MEMBER"/>
    <property type="match status" value="1"/>
</dbReference>
<dbReference type="GO" id="GO:0016887">
    <property type="term" value="F:ATP hydrolysis activity"/>
    <property type="evidence" value="ECO:0007669"/>
    <property type="project" value="RHEA"/>
</dbReference>
<evidence type="ECO:0000256" key="4">
    <source>
        <dbReference type="ARBA" id="ARBA00023306"/>
    </source>
</evidence>
<keyword evidence="6" id="KW-0378">Hydrolase</keyword>
<dbReference type="AlphaFoldDB" id="B6AC96"/>
<comment type="catalytic activity">
    <reaction evidence="6">
        <text>ATP + H2O = ADP + phosphate + H(+)</text>
        <dbReference type="Rhea" id="RHEA:13065"/>
        <dbReference type="ChEBI" id="CHEBI:15377"/>
        <dbReference type="ChEBI" id="CHEBI:15378"/>
        <dbReference type="ChEBI" id="CHEBI:30616"/>
        <dbReference type="ChEBI" id="CHEBI:43474"/>
        <dbReference type="ChEBI" id="CHEBI:456216"/>
        <dbReference type="EC" id="3.6.4.12"/>
    </reaction>
</comment>
<dbReference type="Pfam" id="PF24901">
    <property type="entry name" value="WHD_MCM7"/>
    <property type="match status" value="1"/>
</dbReference>
<dbReference type="Gene3D" id="2.40.50.140">
    <property type="entry name" value="Nucleic acid-binding proteins"/>
    <property type="match status" value="1"/>
</dbReference>
<keyword evidence="9" id="KW-1185">Reference proteome</keyword>
<dbReference type="Gene3D" id="3.40.50.300">
    <property type="entry name" value="P-loop containing nucleotide triphosphate hydrolases"/>
    <property type="match status" value="1"/>
</dbReference>
<dbReference type="InterPro" id="IPR012340">
    <property type="entry name" value="NA-bd_OB-fold"/>
</dbReference>
<dbReference type="SUPFAM" id="SSF50249">
    <property type="entry name" value="Nucleic acid-binding proteins"/>
    <property type="match status" value="1"/>
</dbReference>
<dbReference type="VEuPathDB" id="CryptoDB:CMU_019090"/>
<proteinExistence type="inferred from homology"/>
<dbReference type="SMART" id="SM00350">
    <property type="entry name" value="MCM"/>
    <property type="match status" value="1"/>
</dbReference>
<dbReference type="Proteomes" id="UP000001460">
    <property type="component" value="Unassembled WGS sequence"/>
</dbReference>
<dbReference type="STRING" id="441375.B6AC96"/>
<dbReference type="OrthoDB" id="271325at2759"/>
<evidence type="ECO:0000313" key="9">
    <source>
        <dbReference type="Proteomes" id="UP000001460"/>
    </source>
</evidence>
<comment type="subcellular location">
    <subcellularLocation>
        <location evidence="6">Nucleus</location>
    </subcellularLocation>
</comment>
<dbReference type="InterPro" id="IPR001208">
    <property type="entry name" value="MCM_dom"/>
</dbReference>
<keyword evidence="6" id="KW-0235">DNA replication</keyword>
<evidence type="ECO:0000256" key="6">
    <source>
        <dbReference type="RuleBase" id="RU365012"/>
    </source>
</evidence>
<dbReference type="Gene3D" id="2.20.28.10">
    <property type="match status" value="1"/>
</dbReference>
<organism evidence="8 9">
    <name type="scientific">Cryptosporidium muris (strain RN66)</name>
    <dbReference type="NCBI Taxonomy" id="441375"/>
    <lineage>
        <taxon>Eukaryota</taxon>
        <taxon>Sar</taxon>
        <taxon>Alveolata</taxon>
        <taxon>Apicomplexa</taxon>
        <taxon>Conoidasida</taxon>
        <taxon>Coccidia</taxon>
        <taxon>Eucoccidiorida</taxon>
        <taxon>Eimeriorina</taxon>
        <taxon>Cryptosporidiidae</taxon>
        <taxon>Cryptosporidium</taxon>
    </lineage>
</organism>
<evidence type="ECO:0000256" key="5">
    <source>
        <dbReference type="RuleBase" id="RU004070"/>
    </source>
</evidence>
<dbReference type="GO" id="GO:0006271">
    <property type="term" value="P:DNA strand elongation involved in DNA replication"/>
    <property type="evidence" value="ECO:0007669"/>
    <property type="project" value="TreeGrafter"/>
</dbReference>
<dbReference type="Pfam" id="PF17855">
    <property type="entry name" value="MCM_lid"/>
    <property type="match status" value="1"/>
</dbReference>
<dbReference type="GO" id="GO:0005524">
    <property type="term" value="F:ATP binding"/>
    <property type="evidence" value="ECO:0007669"/>
    <property type="project" value="UniProtKB-KW"/>
</dbReference>
<dbReference type="InterPro" id="IPR033762">
    <property type="entry name" value="MCM_OB"/>
</dbReference>
<accession>B6AC96</accession>
<dbReference type="InterPro" id="IPR008050">
    <property type="entry name" value="MCM7"/>
</dbReference>
<dbReference type="GO" id="GO:0000727">
    <property type="term" value="P:double-strand break repair via break-induced replication"/>
    <property type="evidence" value="ECO:0007669"/>
    <property type="project" value="TreeGrafter"/>
</dbReference>
<dbReference type="InterPro" id="IPR031327">
    <property type="entry name" value="MCM"/>
</dbReference>
<dbReference type="InterPro" id="IPR027417">
    <property type="entry name" value="P-loop_NTPase"/>
</dbReference>
<evidence type="ECO:0000256" key="1">
    <source>
        <dbReference type="ARBA" id="ARBA00022741"/>
    </source>
</evidence>
<protein>
    <recommendedName>
        <fullName evidence="6">DNA replication licensing factor MCM7</fullName>
        <ecNumber evidence="6">3.6.4.12</ecNumber>
    </recommendedName>
</protein>
<dbReference type="PRINTS" id="PR01657">
    <property type="entry name" value="MCMFAMILY"/>
</dbReference>
<dbReference type="GeneID" id="6995555"/>
<dbReference type="SMART" id="SM00382">
    <property type="entry name" value="AAA"/>
    <property type="match status" value="1"/>
</dbReference>
<dbReference type="SUPFAM" id="SSF52540">
    <property type="entry name" value="P-loop containing nucleoside triphosphate hydrolases"/>
    <property type="match status" value="1"/>
</dbReference>
<dbReference type="GO" id="GO:0005634">
    <property type="term" value="C:nucleus"/>
    <property type="evidence" value="ECO:0007669"/>
    <property type="project" value="UniProtKB-SubCell"/>
</dbReference>
<dbReference type="EC" id="3.6.4.12" evidence="6"/>
<name>B6AC96_CRYMR</name>
<dbReference type="OMA" id="EICGANI"/>
<dbReference type="eggNOG" id="KOG0482">
    <property type="taxonomic scope" value="Eukaryota"/>
</dbReference>
<keyword evidence="4 6" id="KW-0131">Cell cycle</keyword>
<dbReference type="InterPro" id="IPR041562">
    <property type="entry name" value="MCM_lid"/>
</dbReference>
<keyword evidence="2 5" id="KW-0067">ATP-binding</keyword>
<evidence type="ECO:0000259" key="7">
    <source>
        <dbReference type="PROSITE" id="PS50051"/>
    </source>
</evidence>